<feature type="chain" id="PRO_5002111060" evidence="1">
    <location>
        <begin position="20"/>
        <end position="614"/>
    </location>
</feature>
<evidence type="ECO:0000313" key="3">
    <source>
        <dbReference type="EMBL" id="CDM66619.1"/>
    </source>
</evidence>
<reference evidence="3 4" key="2">
    <citation type="submission" date="2015-01" db="EMBL/GenBank/DDBJ databases">
        <title>Complete genome sequence of Pyrinomonas methylaliphatogenes type strain K22T.</title>
        <authorList>
            <person name="Lee K.C.Y."/>
            <person name="Power J.F."/>
            <person name="Dunfield P.F."/>
            <person name="Morgan X.C."/>
            <person name="Huttenhower C."/>
            <person name="Stott M.B."/>
        </authorList>
    </citation>
    <scope>NUCLEOTIDE SEQUENCE [LARGE SCALE GENOMIC DNA]</scope>
    <source>
        <strain evidence="3 4">K22</strain>
    </source>
</reference>
<evidence type="ECO:0000313" key="4">
    <source>
        <dbReference type="Proteomes" id="UP000031518"/>
    </source>
</evidence>
<keyword evidence="4" id="KW-1185">Reference proteome</keyword>
<dbReference type="InterPro" id="IPR008763">
    <property type="entry name" value="Peptidase_S55"/>
</dbReference>
<protein>
    <submittedName>
        <fullName evidence="3">SpoIVB peptidase S55</fullName>
    </submittedName>
</protein>
<sequence length="614" mass="65478" precursor="true">MLRFSRKLIAVLFAFSSLAAAQQMRSDRPQIFPLEEVRAGMKGVGRTVFSGSEPAEFGVEILGVLPNYPGPRQSVIIARLFGPQVEKTGVFAGMSGSPVFIDGKLVGAIAYSFPFSKEPIAGITPIEQMISIFEQGQVSPPRRQAPRQVSFSELTGARWKPELPKAPLQATTFIAPVASGSPLASLLGQQLSPIATPVVFSGISSDALALYAPQLQAQGLLPVAGAGGGAAITPLAKPTEKTLAPGASVSVQLVRGDYSIAASGTVTMRDGEKVYAFGHPFLGLGSADMPMSESSVVSVIPSAYNSFKLTVPGQMVGRLAQDRATGILGQLGEAPKMIPVRINLHTSRGRTEKYVYEVVSDQFLTPLLLNITVYNTIAANERSLGDSTVSVRGEIALRGQERVHLEQRFSSSDAPLLAANTVAAPVGALLESGFEGVEIQGIDLDIDSIDVRLTGTLDRIALDRTEVARGETVEVQAFIRTESGQQIVQRIPVEIPADVPTGRLLLFVGDGGALEQSMAARSFVPRDLSQLVSAINRLKKNDRLYVKLFRLTPGAVIGTDELPNLPPSVLAMLSSQRTAGGYTPMPLSPIYERELPPAEFVIEGQQTLEIEVVR</sequence>
<dbReference type="STRING" id="454194.PYK22_02651"/>
<gene>
    <name evidence="3" type="ORF">PYK22_02651</name>
</gene>
<dbReference type="EMBL" id="CBXV010000008">
    <property type="protein sequence ID" value="CDM66619.1"/>
    <property type="molecule type" value="Genomic_DNA"/>
</dbReference>
<dbReference type="Proteomes" id="UP000031518">
    <property type="component" value="Unassembled WGS sequence"/>
</dbReference>
<feature type="domain" description="Peptidase S55" evidence="2">
    <location>
        <begin position="1"/>
        <end position="145"/>
    </location>
</feature>
<dbReference type="AlphaFoldDB" id="A0A0B6X262"/>
<dbReference type="PROSITE" id="PS51494">
    <property type="entry name" value="SPOIVB"/>
    <property type="match status" value="1"/>
</dbReference>
<evidence type="ECO:0000256" key="1">
    <source>
        <dbReference type="SAM" id="SignalP"/>
    </source>
</evidence>
<feature type="signal peptide" evidence="1">
    <location>
        <begin position="1"/>
        <end position="19"/>
    </location>
</feature>
<accession>A0A0B6X262</accession>
<keyword evidence="1" id="KW-0732">Signal</keyword>
<dbReference type="RefSeq" id="WP_041977997.1">
    <property type="nucleotide sequence ID" value="NZ_CBXV010000008.1"/>
</dbReference>
<dbReference type="OrthoDB" id="9765242at2"/>
<name>A0A0B6X262_9BACT</name>
<dbReference type="Pfam" id="PF05580">
    <property type="entry name" value="Peptidase_S55"/>
    <property type="match status" value="1"/>
</dbReference>
<proteinExistence type="predicted"/>
<organism evidence="3 4">
    <name type="scientific">Pyrinomonas methylaliphatogenes</name>
    <dbReference type="NCBI Taxonomy" id="454194"/>
    <lineage>
        <taxon>Bacteria</taxon>
        <taxon>Pseudomonadati</taxon>
        <taxon>Acidobacteriota</taxon>
        <taxon>Blastocatellia</taxon>
        <taxon>Blastocatellales</taxon>
        <taxon>Pyrinomonadaceae</taxon>
        <taxon>Pyrinomonas</taxon>
    </lineage>
</organism>
<reference evidence="3 4" key="1">
    <citation type="submission" date="2013-12" db="EMBL/GenBank/DDBJ databases">
        <authorList>
            <person name="Stott M."/>
        </authorList>
    </citation>
    <scope>NUCLEOTIDE SEQUENCE [LARGE SCALE GENOMIC DNA]</scope>
    <source>
        <strain evidence="3 4">K22</strain>
    </source>
</reference>
<evidence type="ECO:0000259" key="2">
    <source>
        <dbReference type="PROSITE" id="PS51494"/>
    </source>
</evidence>